<comment type="caution">
    <text evidence="2">The sequence shown here is derived from an EMBL/GenBank/DDBJ whole genome shotgun (WGS) entry which is preliminary data.</text>
</comment>
<dbReference type="STRING" id="4615.A0A199VW64"/>
<feature type="transmembrane region" description="Helical" evidence="1">
    <location>
        <begin position="146"/>
        <end position="174"/>
    </location>
</feature>
<dbReference type="Proteomes" id="UP000092600">
    <property type="component" value="Unassembled WGS sequence"/>
</dbReference>
<dbReference type="PANTHER" id="PTHR33918:SF3">
    <property type="entry name" value="CYTOCHROME P450 FAMILY PROTEIN"/>
    <property type="match status" value="1"/>
</dbReference>
<feature type="transmembrane region" description="Helical" evidence="1">
    <location>
        <begin position="226"/>
        <end position="245"/>
    </location>
</feature>
<organism evidence="2 3">
    <name type="scientific">Ananas comosus</name>
    <name type="common">Pineapple</name>
    <name type="synonym">Ananas ananas</name>
    <dbReference type="NCBI Taxonomy" id="4615"/>
    <lineage>
        <taxon>Eukaryota</taxon>
        <taxon>Viridiplantae</taxon>
        <taxon>Streptophyta</taxon>
        <taxon>Embryophyta</taxon>
        <taxon>Tracheophyta</taxon>
        <taxon>Spermatophyta</taxon>
        <taxon>Magnoliopsida</taxon>
        <taxon>Liliopsida</taxon>
        <taxon>Poales</taxon>
        <taxon>Bromeliaceae</taxon>
        <taxon>Bromelioideae</taxon>
        <taxon>Ananas</taxon>
    </lineage>
</organism>
<evidence type="ECO:0000256" key="1">
    <source>
        <dbReference type="SAM" id="Phobius"/>
    </source>
</evidence>
<keyword evidence="1" id="KW-0472">Membrane</keyword>
<sequence>MACLTFSQLNISKAILKTKFRQSELPKAPGLLYMSTSSRRTRAKLPPLLSTKNISWETALPYSSTESGGSLINGNRAVEPIDSEETREIPMFHSEQDVVEVKSSSFLMQLPLKWSMWLLGPSILLATGIVPTLWLPLAPVFPGANIAGLLSVVGLDCIFNIGAMLFLLMADACGRPRESSTSSAVGSRIPLRYKLWNIGASALSFLVPLVLLLPSCKSTLRPQLPFNSLMVLLGPYLLLLSIQMLTEMLTWHWRSPVWLVAPIVYEGYRVLQLMRGISMAGEVRAPAWMVDCLCWLVMWWVLILGIQLMHVASFAGLQDRSETDDWTQILLTSSETLLRH</sequence>
<proteinExistence type="predicted"/>
<keyword evidence="1" id="KW-0812">Transmembrane</keyword>
<gene>
    <name evidence="2" type="ORF">ACMD2_20774</name>
</gene>
<feature type="transmembrane region" description="Helical" evidence="1">
    <location>
        <begin position="297"/>
        <end position="317"/>
    </location>
</feature>
<evidence type="ECO:0000313" key="3">
    <source>
        <dbReference type="Proteomes" id="UP000092600"/>
    </source>
</evidence>
<dbReference type="EMBL" id="LSRQ01000701">
    <property type="protein sequence ID" value="OAY81233.1"/>
    <property type="molecule type" value="Genomic_DNA"/>
</dbReference>
<keyword evidence="1" id="KW-1133">Transmembrane helix</keyword>
<evidence type="ECO:0000313" key="2">
    <source>
        <dbReference type="EMBL" id="OAY81233.1"/>
    </source>
</evidence>
<dbReference type="PANTHER" id="PTHR33918">
    <property type="entry name" value="OS01G0704200 PROTEIN"/>
    <property type="match status" value="1"/>
</dbReference>
<name>A0A199VW64_ANACO</name>
<reference evidence="2 3" key="1">
    <citation type="journal article" date="2016" name="DNA Res.">
        <title>The draft genome of MD-2 pineapple using hybrid error correction of long reads.</title>
        <authorList>
            <person name="Redwan R.M."/>
            <person name="Saidin A."/>
            <person name="Kumar S.V."/>
        </authorList>
    </citation>
    <scope>NUCLEOTIDE SEQUENCE [LARGE SCALE GENOMIC DNA]</scope>
    <source>
        <strain evidence="3">cv. MD2</strain>
        <tissue evidence="2">Leaf</tissue>
    </source>
</reference>
<protein>
    <submittedName>
        <fullName evidence="2">Uncharacterized protein</fullName>
    </submittedName>
</protein>
<accession>A0A199VW64</accession>
<feature type="transmembrane region" description="Helical" evidence="1">
    <location>
        <begin position="114"/>
        <end position="134"/>
    </location>
</feature>
<dbReference type="AlphaFoldDB" id="A0A199VW64"/>